<evidence type="ECO:0000256" key="1">
    <source>
        <dbReference type="ARBA" id="ARBA00003291"/>
    </source>
</evidence>
<evidence type="ECO:0000313" key="6">
    <source>
        <dbReference type="EMBL" id="RYR78847.1"/>
    </source>
</evidence>
<evidence type="ECO:0000313" key="7">
    <source>
        <dbReference type="Proteomes" id="UP000289738"/>
    </source>
</evidence>
<sequence length="238" mass="26566">MLYSHCEFFCYTPPSEPPSRCYHLCSESLLQQVASVVAEVSEAEVAVVVVFGTRKKIIMSDLSFLHFQSDSSLEKSCSPPKNSSSNSSFQPKEEEIKWVFDKFDANKDGKISFEEFKAAIITVGWNLGDAEALNSFKAIDTDEDSFIGFDEFMGMFKGEDNDDEKVKQMEMKSAFQVFDLNGDGKISAEELSQVLKRLGENCNVSDCKKMVMGVDGNGDGFIDLNEFMTMMMSGNKLP</sequence>
<keyword evidence="7" id="KW-1185">Reference proteome</keyword>
<dbReference type="PROSITE" id="PS00018">
    <property type="entry name" value="EF_HAND_1"/>
    <property type="match status" value="3"/>
</dbReference>
<proteinExistence type="predicted"/>
<dbReference type="GO" id="GO:0005737">
    <property type="term" value="C:cytoplasm"/>
    <property type="evidence" value="ECO:0007669"/>
    <property type="project" value="UniProtKB-ARBA"/>
</dbReference>
<dbReference type="Pfam" id="PF13499">
    <property type="entry name" value="EF-hand_7"/>
    <property type="match status" value="2"/>
</dbReference>
<keyword evidence="4" id="KW-0106">Calcium</keyword>
<evidence type="ECO:0000256" key="3">
    <source>
        <dbReference type="ARBA" id="ARBA00022737"/>
    </source>
</evidence>
<dbReference type="CDD" id="cd00051">
    <property type="entry name" value="EFh"/>
    <property type="match status" value="2"/>
</dbReference>
<dbReference type="SUPFAM" id="SSF47473">
    <property type="entry name" value="EF-hand"/>
    <property type="match status" value="1"/>
</dbReference>
<dbReference type="PROSITE" id="PS50222">
    <property type="entry name" value="EF_HAND_2"/>
    <property type="match status" value="4"/>
</dbReference>
<name>A0A445EU44_ARAHY</name>
<comment type="caution">
    <text evidence="6">The sequence shown here is derived from an EMBL/GenBank/DDBJ whole genome shotgun (WGS) entry which is preliminary data.</text>
</comment>
<dbReference type="InterPro" id="IPR011992">
    <property type="entry name" value="EF-hand-dom_pair"/>
</dbReference>
<dbReference type="PANTHER" id="PTHR10891">
    <property type="entry name" value="EF-HAND CALCIUM-BINDING DOMAIN CONTAINING PROTEIN"/>
    <property type="match status" value="1"/>
</dbReference>
<reference evidence="6 7" key="1">
    <citation type="submission" date="2019-01" db="EMBL/GenBank/DDBJ databases">
        <title>Sequencing of cultivated peanut Arachis hypogaea provides insights into genome evolution and oil improvement.</title>
        <authorList>
            <person name="Chen X."/>
        </authorList>
    </citation>
    <scope>NUCLEOTIDE SEQUENCE [LARGE SCALE GENOMIC DNA]</scope>
    <source>
        <strain evidence="7">cv. Fuhuasheng</strain>
        <tissue evidence="6">Leaves</tissue>
    </source>
</reference>
<organism evidence="6 7">
    <name type="scientific">Arachis hypogaea</name>
    <name type="common">Peanut</name>
    <dbReference type="NCBI Taxonomy" id="3818"/>
    <lineage>
        <taxon>Eukaryota</taxon>
        <taxon>Viridiplantae</taxon>
        <taxon>Streptophyta</taxon>
        <taxon>Embryophyta</taxon>
        <taxon>Tracheophyta</taxon>
        <taxon>Spermatophyta</taxon>
        <taxon>Magnoliopsida</taxon>
        <taxon>eudicotyledons</taxon>
        <taxon>Gunneridae</taxon>
        <taxon>Pentapetalae</taxon>
        <taxon>rosids</taxon>
        <taxon>fabids</taxon>
        <taxon>Fabales</taxon>
        <taxon>Fabaceae</taxon>
        <taxon>Papilionoideae</taxon>
        <taxon>50 kb inversion clade</taxon>
        <taxon>dalbergioids sensu lato</taxon>
        <taxon>Dalbergieae</taxon>
        <taxon>Pterocarpus clade</taxon>
        <taxon>Arachis</taxon>
    </lineage>
</organism>
<protein>
    <recommendedName>
        <fullName evidence="5">EF-hand domain-containing protein</fullName>
    </recommendedName>
</protein>
<dbReference type="InterPro" id="IPR039647">
    <property type="entry name" value="EF_hand_pair_protein_CML-like"/>
</dbReference>
<feature type="domain" description="EF-hand" evidence="5">
    <location>
        <begin position="166"/>
        <end position="201"/>
    </location>
</feature>
<comment type="function">
    <text evidence="1">Potential calcium sensor.</text>
</comment>
<dbReference type="InterPro" id="IPR002048">
    <property type="entry name" value="EF_hand_dom"/>
</dbReference>
<dbReference type="AlphaFoldDB" id="A0A445EU44"/>
<evidence type="ECO:0000256" key="4">
    <source>
        <dbReference type="ARBA" id="ARBA00022837"/>
    </source>
</evidence>
<feature type="domain" description="EF-hand" evidence="5">
    <location>
        <begin position="91"/>
        <end position="126"/>
    </location>
</feature>
<keyword evidence="3" id="KW-0677">Repeat</keyword>
<dbReference type="EMBL" id="SDMP01000001">
    <property type="protein sequence ID" value="RYR78847.1"/>
    <property type="molecule type" value="Genomic_DNA"/>
</dbReference>
<dbReference type="InterPro" id="IPR018247">
    <property type="entry name" value="EF_Hand_1_Ca_BS"/>
</dbReference>
<dbReference type="FunFam" id="1.10.238.10:FF:000089">
    <property type="entry name" value="calmodulin-like protein 3"/>
    <property type="match status" value="1"/>
</dbReference>
<dbReference type="Proteomes" id="UP000289738">
    <property type="component" value="Chromosome A01"/>
</dbReference>
<dbReference type="STRING" id="3818.A0A445EU44"/>
<feature type="domain" description="EF-hand" evidence="5">
    <location>
        <begin position="127"/>
        <end position="162"/>
    </location>
</feature>
<feature type="domain" description="EF-hand" evidence="5">
    <location>
        <begin position="202"/>
        <end position="237"/>
    </location>
</feature>
<accession>A0A445EU44</accession>
<evidence type="ECO:0000256" key="2">
    <source>
        <dbReference type="ARBA" id="ARBA00022723"/>
    </source>
</evidence>
<dbReference type="SMART" id="SM00054">
    <property type="entry name" value="EFh"/>
    <property type="match status" value="4"/>
</dbReference>
<dbReference type="GO" id="GO:0005509">
    <property type="term" value="F:calcium ion binding"/>
    <property type="evidence" value="ECO:0007669"/>
    <property type="project" value="InterPro"/>
</dbReference>
<keyword evidence="2" id="KW-0479">Metal-binding</keyword>
<dbReference type="Gene3D" id="1.10.238.10">
    <property type="entry name" value="EF-hand"/>
    <property type="match status" value="2"/>
</dbReference>
<gene>
    <name evidence="6" type="ORF">Ahy_A01g003710</name>
</gene>
<evidence type="ECO:0000259" key="5">
    <source>
        <dbReference type="PROSITE" id="PS50222"/>
    </source>
</evidence>